<dbReference type="Gene3D" id="3.40.50.360">
    <property type="match status" value="1"/>
</dbReference>
<evidence type="ECO:0000313" key="2">
    <source>
        <dbReference type="EMBL" id="KIE42757.1"/>
    </source>
</evidence>
<dbReference type="SUPFAM" id="SSF52218">
    <property type="entry name" value="Flavoproteins"/>
    <property type="match status" value="1"/>
</dbReference>
<dbReference type="InterPro" id="IPR029039">
    <property type="entry name" value="Flavoprotein-like_sf"/>
</dbReference>
<dbReference type="PANTHER" id="PTHR30546:SF57">
    <property type="entry name" value="FLAVODOXIN FAMILY PROTEIN"/>
    <property type="match status" value="1"/>
</dbReference>
<dbReference type="PANTHER" id="PTHR30546">
    <property type="entry name" value="FLAVODOXIN-RELATED PROTEIN WRBA-RELATED"/>
    <property type="match status" value="1"/>
</dbReference>
<reference evidence="2 3" key="1">
    <citation type="submission" date="2015-01" db="EMBL/GenBank/DDBJ databases">
        <title>Genome sequence of the anaerobic bacterium Geobacter soli GSS01, a dissimilatory Fe(III) reducer from soil.</title>
        <authorList>
            <person name="Yang G."/>
            <person name="Zhou S."/>
        </authorList>
    </citation>
    <scope>NUCLEOTIDE SEQUENCE [LARGE SCALE GENOMIC DNA]</scope>
    <source>
        <strain evidence="2 3">GSS01</strain>
    </source>
</reference>
<dbReference type="GO" id="GO:0003955">
    <property type="term" value="F:NAD(P)H dehydrogenase (quinone) activity"/>
    <property type="evidence" value="ECO:0007669"/>
    <property type="project" value="TreeGrafter"/>
</dbReference>
<gene>
    <name evidence="2" type="ORF">SE37_08980</name>
</gene>
<evidence type="ECO:0000313" key="3">
    <source>
        <dbReference type="Proteomes" id="UP000031433"/>
    </source>
</evidence>
<dbReference type="InterPro" id="IPR008254">
    <property type="entry name" value="Flavodoxin/NO_synth"/>
</dbReference>
<comment type="caution">
    <text evidence="2">The sequence shown here is derived from an EMBL/GenBank/DDBJ whole genome shotgun (WGS) entry which is preliminary data.</text>
</comment>
<organism evidence="2 3">
    <name type="scientific">Geobacter soli</name>
    <dbReference type="NCBI Taxonomy" id="1510391"/>
    <lineage>
        <taxon>Bacteria</taxon>
        <taxon>Pseudomonadati</taxon>
        <taxon>Thermodesulfobacteriota</taxon>
        <taxon>Desulfuromonadia</taxon>
        <taxon>Geobacterales</taxon>
        <taxon>Geobacteraceae</taxon>
        <taxon>Geobacter</taxon>
    </lineage>
</organism>
<dbReference type="GO" id="GO:0010181">
    <property type="term" value="F:FMN binding"/>
    <property type="evidence" value="ECO:0007669"/>
    <property type="project" value="InterPro"/>
</dbReference>
<dbReference type="EMBL" id="JXBL01000001">
    <property type="protein sequence ID" value="KIE42757.1"/>
    <property type="molecule type" value="Genomic_DNA"/>
</dbReference>
<dbReference type="AlphaFoldDB" id="A0A0C1QPZ3"/>
<sequence>MKKVLVTYYSRSGNTEKMARMIADSLVTRDLTVELIKVEEVDIDTLPSYDGFIVGSPNYFGTMAWPVKKFIDESVKYFRKLDGRAAAAFTSEGMIGGGGDTVVLDILKAFLIHGCIVQGLTSAGHYGPVAVGAPDGRIANEVNVLAATFTELVNRVR</sequence>
<keyword evidence="3" id="KW-1185">Reference proteome</keyword>
<dbReference type="Pfam" id="PF00258">
    <property type="entry name" value="Flavodoxin_1"/>
    <property type="match status" value="1"/>
</dbReference>
<dbReference type="PROSITE" id="PS50902">
    <property type="entry name" value="FLAVODOXIN_LIKE"/>
    <property type="match status" value="1"/>
</dbReference>
<protein>
    <submittedName>
        <fullName evidence="2">Flavodoxin</fullName>
    </submittedName>
</protein>
<dbReference type="GO" id="GO:0016020">
    <property type="term" value="C:membrane"/>
    <property type="evidence" value="ECO:0007669"/>
    <property type="project" value="TreeGrafter"/>
</dbReference>
<feature type="domain" description="Flavodoxin-like" evidence="1">
    <location>
        <begin position="4"/>
        <end position="157"/>
    </location>
</feature>
<dbReference type="Proteomes" id="UP000031433">
    <property type="component" value="Unassembled WGS sequence"/>
</dbReference>
<accession>A0A0C1QPZ3</accession>
<dbReference type="RefSeq" id="WP_039645609.1">
    <property type="nucleotide sequence ID" value="NZ_JXBL01000001.1"/>
</dbReference>
<name>A0A0C1QPZ3_9BACT</name>
<evidence type="ECO:0000259" key="1">
    <source>
        <dbReference type="PROSITE" id="PS50902"/>
    </source>
</evidence>
<proteinExistence type="predicted"/>